<dbReference type="SUPFAM" id="SSF51905">
    <property type="entry name" value="FAD/NAD(P)-binding domain"/>
    <property type="match status" value="1"/>
</dbReference>
<evidence type="ECO:0000256" key="1">
    <source>
        <dbReference type="ARBA" id="ARBA00023002"/>
    </source>
</evidence>
<accession>A0ABX2D4L6</accession>
<comment type="caution">
    <text evidence="4">The sequence shown here is derived from an EMBL/GenBank/DDBJ whole genome shotgun (WGS) entry which is preliminary data.</text>
</comment>
<evidence type="ECO:0000313" key="4">
    <source>
        <dbReference type="EMBL" id="NQE37604.1"/>
    </source>
</evidence>
<organism evidence="4 5">
    <name type="scientific">Microcoleus asticus IPMA8</name>
    <dbReference type="NCBI Taxonomy" id="2563858"/>
    <lineage>
        <taxon>Bacteria</taxon>
        <taxon>Bacillati</taxon>
        <taxon>Cyanobacteriota</taxon>
        <taxon>Cyanophyceae</taxon>
        <taxon>Oscillatoriophycideae</taxon>
        <taxon>Oscillatoriales</taxon>
        <taxon>Microcoleaceae</taxon>
        <taxon>Microcoleus</taxon>
        <taxon>Microcoleus asticus</taxon>
    </lineage>
</organism>
<feature type="domain" description="FAD-binding" evidence="3">
    <location>
        <begin position="4"/>
        <end position="364"/>
    </location>
</feature>
<name>A0ABX2D4L6_9CYAN</name>
<dbReference type="EMBL" id="SRRZ01000138">
    <property type="protein sequence ID" value="NQE37604.1"/>
    <property type="molecule type" value="Genomic_DNA"/>
</dbReference>
<dbReference type="PANTHER" id="PTHR43747">
    <property type="entry name" value="FAD-BINDING PROTEIN"/>
    <property type="match status" value="1"/>
</dbReference>
<evidence type="ECO:0000313" key="5">
    <source>
        <dbReference type="Proteomes" id="UP000702425"/>
    </source>
</evidence>
<dbReference type="Proteomes" id="UP000702425">
    <property type="component" value="Unassembled WGS sequence"/>
</dbReference>
<reference evidence="4 5" key="1">
    <citation type="journal article" date="2020" name="Sci. Rep.">
        <title>A novel cyanobacterial geosmin producer, revising GeoA distribution and dispersion patterns in Bacteria.</title>
        <authorList>
            <person name="Churro C."/>
            <person name="Semedo-Aguiar A.P."/>
            <person name="Silva A.D."/>
            <person name="Pereira-Leal J.B."/>
            <person name="Leite R.B."/>
        </authorList>
    </citation>
    <scope>NUCLEOTIDE SEQUENCE [LARGE SCALE GENOMIC DNA]</scope>
    <source>
        <strain evidence="4 5">IPMA8</strain>
    </source>
</reference>
<dbReference type="InterPro" id="IPR036188">
    <property type="entry name" value="FAD/NAD-bd_sf"/>
</dbReference>
<protein>
    <recommendedName>
        <fullName evidence="3">FAD-binding domain-containing protein</fullName>
    </recommendedName>
</protein>
<gene>
    <name evidence="4" type="ORF">E5S67_05379</name>
</gene>
<keyword evidence="1" id="KW-0560">Oxidoreductase</keyword>
<comment type="similarity">
    <text evidence="2">Belongs to the flavin-dependent halogenase family. Bacterial tryptophan halogenase subfamily.</text>
</comment>
<dbReference type="PRINTS" id="PR00420">
    <property type="entry name" value="RNGMNOXGNASE"/>
</dbReference>
<evidence type="ECO:0000256" key="2">
    <source>
        <dbReference type="ARBA" id="ARBA00038396"/>
    </source>
</evidence>
<sequence>MSHYDVVIVGGGPAGTTAGTLLKKYNPNLSVLILEKEKFPREHVGESQLPQISDVLQEMGCWDKVEAADFPIKIGGIYRWGTDPQPWDFNFIKPEQFKDEQRPAKFEGQRRQTAFQVDRAKYDEILLRHAEEMGCLVREETAVVKVDTEGDRITALHVRSQEQITARYYIDASGHIGVLRRALGVKTHSPTRLQNIAIWDYWTNAEWSDKIGVGGTRIQVMSLSHGWLWFIPLGPTRTSIGFVCPAEHYKSLKKRPEDIYTEALNSEPRINKLIANATSTGKIETTKDWSFLADKTVGENWFLVGETAGFADPILSAGMTLAHTGARELAYTILDLEQEKHDGNWLKTQYDQNQRSRVEQHIRFADYWYAANGQFTDLQEHSREIARDAGLNLSPEKAFRWLAQGGFTNDILGQAVIAGFDLGCMKQVMQRFSKEEVPWLLSAYNVFQLDLVEADVEFVAVYNAGEINRIKCYVKNGQRLPVTGFYGLLIDILSRTQYIEQIYRQLVQVFGERFSVQHARVALHQALGCLEVMVGSGIVKAILNPELSKLNISIPMEGELIHTHSDAN</sequence>
<dbReference type="PANTHER" id="PTHR43747:SF5">
    <property type="entry name" value="FAD-BINDING DOMAIN-CONTAINING PROTEIN"/>
    <property type="match status" value="1"/>
</dbReference>
<evidence type="ECO:0000259" key="3">
    <source>
        <dbReference type="Pfam" id="PF01494"/>
    </source>
</evidence>
<proteinExistence type="inferred from homology"/>
<dbReference type="InterPro" id="IPR050816">
    <property type="entry name" value="Flavin-dep_Halogenase_NPB"/>
</dbReference>
<dbReference type="InterPro" id="IPR002938">
    <property type="entry name" value="FAD-bd"/>
</dbReference>
<dbReference type="Pfam" id="PF01494">
    <property type="entry name" value="FAD_binding_3"/>
    <property type="match status" value="1"/>
</dbReference>
<dbReference type="Gene3D" id="3.50.50.60">
    <property type="entry name" value="FAD/NAD(P)-binding domain"/>
    <property type="match status" value="1"/>
</dbReference>
<keyword evidence="5" id="KW-1185">Reference proteome</keyword>